<accession>A0A327JK57</accession>
<dbReference type="Pfam" id="PF19975">
    <property type="entry name" value="DO-GTPase1"/>
    <property type="match status" value="1"/>
</dbReference>
<dbReference type="InterPro" id="IPR045530">
    <property type="entry name" value="DO-GTPase1"/>
</dbReference>
<dbReference type="OrthoDB" id="9758793at2"/>
<dbReference type="AlphaFoldDB" id="A0A327JK57"/>
<evidence type="ECO:0000313" key="3">
    <source>
        <dbReference type="Proteomes" id="UP000249299"/>
    </source>
</evidence>
<name>A0A327JK57_9HYPH</name>
<keyword evidence="3" id="KW-1185">Reference proteome</keyword>
<dbReference type="Proteomes" id="UP000249299">
    <property type="component" value="Unassembled WGS sequence"/>
</dbReference>
<dbReference type="EMBL" id="NPEV01000033">
    <property type="protein sequence ID" value="RAI26275.1"/>
    <property type="molecule type" value="Genomic_DNA"/>
</dbReference>
<comment type="caution">
    <text evidence="2">The sequence shown here is derived from an EMBL/GenBank/DDBJ whole genome shotgun (WGS) entry which is preliminary data.</text>
</comment>
<reference evidence="2 3" key="1">
    <citation type="submission" date="2017-07" db="EMBL/GenBank/DDBJ databases">
        <title>Draft Genome Sequences of Select Purple Nonsulfur Bacteria.</title>
        <authorList>
            <person name="Lasarre B."/>
            <person name="Mckinlay J.B."/>
        </authorList>
    </citation>
    <scope>NUCLEOTIDE SEQUENCE [LARGE SCALE GENOMIC DNA]</scope>
    <source>
        <strain evidence="2 3">DSM 11290</strain>
    </source>
</reference>
<dbReference type="RefSeq" id="WP_111435173.1">
    <property type="nucleotide sequence ID" value="NZ_JACIGG010000006.1"/>
</dbReference>
<evidence type="ECO:0000313" key="2">
    <source>
        <dbReference type="EMBL" id="RAI26275.1"/>
    </source>
</evidence>
<sequence length="283" mass="32053">MSSQRHIILGYPESGKTTFLAALWHVIEASPETTSLTLERITGDAEYLNKIVEAWLRCEEVPRTYLSDEQRVSLHVRDTKTGDKIVLSLPDFSGETFQEIFADRHCEEGLFGDLDEDGGILFFVNADRANDTMSILDHAFDGDDDDPASSEPDDIPREFDARRVPEQTRIVDLLQLLQTAPFTRRNRRIVLVVSAWDVTLDDGISPQEWVAREMPLLDQYFRNNVEVYETRFCGVSAQGGVLTADTRESLLAKDPAKRVICHWNGQPGRDITLPLRWLGADDD</sequence>
<gene>
    <name evidence="2" type="ORF">CH339_14925</name>
</gene>
<organism evidence="2 3">
    <name type="scientific">Rhodobium orientis</name>
    <dbReference type="NCBI Taxonomy" id="34017"/>
    <lineage>
        <taxon>Bacteria</taxon>
        <taxon>Pseudomonadati</taxon>
        <taxon>Pseudomonadota</taxon>
        <taxon>Alphaproteobacteria</taxon>
        <taxon>Hyphomicrobiales</taxon>
        <taxon>Rhodobiaceae</taxon>
        <taxon>Rhodobium</taxon>
    </lineage>
</organism>
<feature type="domain" description="Double-GTPase 1" evidence="1">
    <location>
        <begin position="7"/>
        <end position="278"/>
    </location>
</feature>
<protein>
    <recommendedName>
        <fullName evidence="1">Double-GTPase 1 domain-containing protein</fullName>
    </recommendedName>
</protein>
<proteinExistence type="predicted"/>
<evidence type="ECO:0000259" key="1">
    <source>
        <dbReference type="Pfam" id="PF19975"/>
    </source>
</evidence>